<evidence type="ECO:0000313" key="2">
    <source>
        <dbReference type="Proteomes" id="UP000295210"/>
    </source>
</evidence>
<gene>
    <name evidence="1" type="ORF">C7378_1364</name>
</gene>
<dbReference type="Proteomes" id="UP000295210">
    <property type="component" value="Unassembled WGS sequence"/>
</dbReference>
<proteinExistence type="predicted"/>
<evidence type="ECO:0000313" key="1">
    <source>
        <dbReference type="EMBL" id="TCK73750.1"/>
    </source>
</evidence>
<dbReference type="AlphaFoldDB" id="A0A4R1L950"/>
<dbReference type="EMBL" id="SMGK01000002">
    <property type="protein sequence ID" value="TCK73750.1"/>
    <property type="molecule type" value="Genomic_DNA"/>
</dbReference>
<dbReference type="OrthoDB" id="117309at2"/>
<reference evidence="1 2" key="1">
    <citation type="submission" date="2019-03" db="EMBL/GenBank/DDBJ databases">
        <title>Genomic Encyclopedia of Type Strains, Phase IV (KMG-IV): sequencing the most valuable type-strain genomes for metagenomic binning, comparative biology and taxonomic classification.</title>
        <authorList>
            <person name="Goeker M."/>
        </authorList>
    </citation>
    <scope>NUCLEOTIDE SEQUENCE [LARGE SCALE GENOMIC DNA]</scope>
    <source>
        <strain evidence="1 2">DSM 103428</strain>
    </source>
</reference>
<sequence length="158" mass="18053">MRQDNLHSIKDDMVAFTEGHGLKRLPGFVGEEVPSVLWDDDNNPDSWKDFVEMAKAAGAPFVTMSEIVLEKEDLELLIEELSDMSFGEDDPDEIEQAQSLVQHVGKVGFLQLGFAHQGVMYLHETSTEWYEHYQQMLESIEDFSDIVLEQQDGDDEEQ</sequence>
<dbReference type="RefSeq" id="WP_131993752.1">
    <property type="nucleotide sequence ID" value="NZ_SMGK01000002.1"/>
</dbReference>
<accession>A0A4R1L950</accession>
<keyword evidence="2" id="KW-1185">Reference proteome</keyword>
<comment type="caution">
    <text evidence="1">The sequence shown here is derived from an EMBL/GenBank/DDBJ whole genome shotgun (WGS) entry which is preliminary data.</text>
</comment>
<protein>
    <submittedName>
        <fullName evidence="1">Uncharacterized protein</fullName>
    </submittedName>
</protein>
<name>A0A4R1L950_9BACT</name>
<organism evidence="1 2">
    <name type="scientific">Acidipila rosea</name>
    <dbReference type="NCBI Taxonomy" id="768535"/>
    <lineage>
        <taxon>Bacteria</taxon>
        <taxon>Pseudomonadati</taxon>
        <taxon>Acidobacteriota</taxon>
        <taxon>Terriglobia</taxon>
        <taxon>Terriglobales</taxon>
        <taxon>Acidobacteriaceae</taxon>
        <taxon>Acidipila</taxon>
    </lineage>
</organism>